<comment type="caution">
    <text evidence="3">The sequence shown here is derived from an EMBL/GenBank/DDBJ whole genome shotgun (WGS) entry which is preliminary data.</text>
</comment>
<dbReference type="InterPro" id="IPR000477">
    <property type="entry name" value="RT_dom"/>
</dbReference>
<dbReference type="Gene3D" id="3.30.420.10">
    <property type="entry name" value="Ribonuclease H-like superfamily/Ribonuclease H"/>
    <property type="match status" value="1"/>
</dbReference>
<sequence length="1774" mass="198141">MTTPVQATGRSSASTSGAPDKSTPTRLAQGKRRRAPRQRTLGDYFEVVTPQERGKSVRRDFNAERRKQIDRNRNEEVLRGHAERRPVGALHCQDRTLSYVTQNVNGLGSGASRQNEWFRALKRNDEHGRHDLVFIQETHVDRVDVEKVTGIYARSWGYRVGSEQQALSFWAPAQDTKGGVAILVDPYGHMKNVRPVLQMHWAQHFIAVVGTYAGLEILAICIYAPHQRARREDFYRRLGNMELPPTDRVVVGGDFNCTMDAHLDRSLYRRVSDHESPALDHLLATWGLVDAPTPPADTSRMDMVEYYNRTHTYRYPLQSEGEATSRLDRWYVTPALMDWVAAVVVQHPGTKADHQAVRLHLHSPADPIRPMAQTAVREAVKEVLEGFASRLPQEGELDAATSAIDWDLLKIRIRKKILTVIKQRRRTARASFKQKLKRLLRQERRLLELAAGQAISVDMVTDMMDVLTLDDRTGESPLQRVRGAITDCIRGRAAAKQRQLFRSGGYYVGKTSRQFFSLISTKYADNEIHRLDAATGQPARGVHDKADTLADAWTPVFQQPSSLVSDRGKVLQWLGPSGQYDSELHDLMAPFSEAEVAAAIGACHAGKACGPDRLGNDWYRDFCTILTPILTRLFNCWYSTGRFPTSFLEADIFCIAKGGDSQDPLNYRPLALLDTDYKILTRIITTRASRKLHLMIHPNQNGFVPFRTIHSTLDLYTAAQAVAQTDPEYAEALALLLDFSKAYDSVDREFLYAVLLWLGFPSPFVEAMRGLHEDTKVRFLANGYHSRWVTVTCGIRQGCPLAPLLFLLVLEALYRRIDNAPEVSRIVLRSRAGMVRLKVGGYADDTATYVKTPTEVTMIIMITRLFAYASGLRLNEGKTLVIALNPSTVANTEALPSPLRLQAPDKLARYLGLQVGSKPDMLYTWQLARTQLTARLAIAASKTTTVDQRSTIVMAIVLPKLLYIGRHQWPDLKTVGAFQKMIHNFIWHARFTDERVGGRAWLNEHIAMLPRQLGGIAVPDLKTELIALAAVTVNMWALDASPEAQIVGDVLTNSTGNPEASMVYISPHQVTPPKKGQRLGASLRTTGVHTCNVYGGVVMVAGKAAMVQALNSVRYFKGRITLTWRGRRMRMDTSSRRGTLWRAAIREEEKAHGTFCLEWLPFLVLSELKVYSEGGHMVNPKHRFRLLCTGGKQLKDHVHWKWTSNGDLLTTALATKVTPAVQRQIGSLMRLLVLNYPQLLYPGDHTGQVRYSTEAVGHVPILRRVTAGRALVGLAATEEQEAEAQVMQSHRCLVENMHTAAGTAITLTAVHPHPGLSRIVCLWVGKRRWATSRRVYRRFLTHQRTKKCIGMSTVKAERWRTSSPHIAHGLADITWRRIRRVIGLNPWGEQLLLRIKHHAISVYNPVSEGLSCPHASCSRTTRTDLTHVFWTCPAAQVLRGVLLKRWQSAGLRLIDTEHAIFSLTLPGIPAEIISVTGRVLAECSEETLTALGNTVERLTAACWSLGAAHYLHAVWRWRVAHFDTHNDVTQNYHTAGLITRLRNGHADIMGGIPLTVDDKLRWRLGRAICAVLGADWTGSPTTAHSGGGCYLLFFAGGDGAQQASGGSGIVIATLDRITGGHKMKYFLGSTHTGANMTPTMAAHIGLLRGLRECLRQGWAPVHAVGDNQVGIRQYKTRTPPRVKRLAGTYWKARRTADAIGVQSWLSQPREFNRTAQGLAQLARTTGAGTEWTEHQGSDHVRRWAAITSHALSDATEWSNLHRDQDSSKSERTKV</sequence>
<name>A0A6G0SFG9_9STRA</name>
<dbReference type="EMBL" id="QXFY01000091">
    <property type="protein sequence ID" value="KAE9357576.1"/>
    <property type="molecule type" value="Genomic_DNA"/>
</dbReference>
<dbReference type="InterPro" id="IPR043502">
    <property type="entry name" value="DNA/RNA_pol_sf"/>
</dbReference>
<gene>
    <name evidence="3" type="ORF">PF008_g3094</name>
</gene>
<dbReference type="Pfam" id="PF00078">
    <property type="entry name" value="RVT_1"/>
    <property type="match status" value="1"/>
</dbReference>
<dbReference type="InterPro" id="IPR005135">
    <property type="entry name" value="Endo/exonuclease/phosphatase"/>
</dbReference>
<dbReference type="Gene3D" id="3.60.10.10">
    <property type="entry name" value="Endonuclease/exonuclease/phosphatase"/>
    <property type="match status" value="1"/>
</dbReference>
<evidence type="ECO:0000313" key="3">
    <source>
        <dbReference type="EMBL" id="KAE9357576.1"/>
    </source>
</evidence>
<accession>A0A6G0SFG9</accession>
<dbReference type="InterPro" id="IPR002156">
    <property type="entry name" value="RNaseH_domain"/>
</dbReference>
<dbReference type="GO" id="GO:0003676">
    <property type="term" value="F:nucleic acid binding"/>
    <property type="evidence" value="ECO:0007669"/>
    <property type="project" value="InterPro"/>
</dbReference>
<dbReference type="InterPro" id="IPR036691">
    <property type="entry name" value="Endo/exonu/phosph_ase_sf"/>
</dbReference>
<dbReference type="InterPro" id="IPR036397">
    <property type="entry name" value="RNaseH_sf"/>
</dbReference>
<dbReference type="GO" id="GO:0004523">
    <property type="term" value="F:RNA-DNA hybrid ribonuclease activity"/>
    <property type="evidence" value="ECO:0007669"/>
    <property type="project" value="InterPro"/>
</dbReference>
<dbReference type="SUPFAM" id="SSF56219">
    <property type="entry name" value="DNase I-like"/>
    <property type="match status" value="1"/>
</dbReference>
<feature type="domain" description="Reverse transcriptase" evidence="2">
    <location>
        <begin position="636"/>
        <end position="915"/>
    </location>
</feature>
<dbReference type="PROSITE" id="PS50878">
    <property type="entry name" value="RT_POL"/>
    <property type="match status" value="1"/>
</dbReference>
<proteinExistence type="predicted"/>
<dbReference type="Pfam" id="PF03372">
    <property type="entry name" value="Exo_endo_phos"/>
    <property type="match status" value="1"/>
</dbReference>
<dbReference type="Proteomes" id="UP000486351">
    <property type="component" value="Unassembled WGS sequence"/>
</dbReference>
<reference evidence="3 4" key="1">
    <citation type="submission" date="2018-09" db="EMBL/GenBank/DDBJ databases">
        <title>Genomic investigation of the strawberry pathogen Phytophthora fragariae indicates pathogenicity is determined by transcriptional variation in three key races.</title>
        <authorList>
            <person name="Adams T.M."/>
            <person name="Armitage A.D."/>
            <person name="Sobczyk M.K."/>
            <person name="Bates H.J."/>
            <person name="Dunwell J.M."/>
            <person name="Nellist C.F."/>
            <person name="Harrison R.J."/>
        </authorList>
    </citation>
    <scope>NUCLEOTIDE SEQUENCE [LARGE SCALE GENOMIC DNA]</scope>
    <source>
        <strain evidence="3 4">NOV-77</strain>
    </source>
</reference>
<feature type="region of interest" description="Disordered" evidence="1">
    <location>
        <begin position="1"/>
        <end position="42"/>
    </location>
</feature>
<feature type="compositionally biased region" description="Low complexity" evidence="1">
    <location>
        <begin position="7"/>
        <end position="18"/>
    </location>
</feature>
<dbReference type="PANTHER" id="PTHR19446">
    <property type="entry name" value="REVERSE TRANSCRIPTASES"/>
    <property type="match status" value="1"/>
</dbReference>
<organism evidence="3 4">
    <name type="scientific">Phytophthora fragariae</name>
    <dbReference type="NCBI Taxonomy" id="53985"/>
    <lineage>
        <taxon>Eukaryota</taxon>
        <taxon>Sar</taxon>
        <taxon>Stramenopiles</taxon>
        <taxon>Oomycota</taxon>
        <taxon>Peronosporomycetes</taxon>
        <taxon>Peronosporales</taxon>
        <taxon>Peronosporaceae</taxon>
        <taxon>Phytophthora</taxon>
    </lineage>
</organism>
<dbReference type="Pfam" id="PF13456">
    <property type="entry name" value="RVT_3"/>
    <property type="match status" value="1"/>
</dbReference>
<evidence type="ECO:0000313" key="4">
    <source>
        <dbReference type="Proteomes" id="UP000486351"/>
    </source>
</evidence>
<evidence type="ECO:0000256" key="1">
    <source>
        <dbReference type="SAM" id="MobiDB-lite"/>
    </source>
</evidence>
<evidence type="ECO:0000259" key="2">
    <source>
        <dbReference type="PROSITE" id="PS50878"/>
    </source>
</evidence>
<dbReference type="SUPFAM" id="SSF56672">
    <property type="entry name" value="DNA/RNA polymerases"/>
    <property type="match status" value="1"/>
</dbReference>
<dbReference type="CDD" id="cd01650">
    <property type="entry name" value="RT_nLTR_like"/>
    <property type="match status" value="1"/>
</dbReference>
<protein>
    <recommendedName>
        <fullName evidence="2">Reverse transcriptase domain-containing protein</fullName>
    </recommendedName>
</protein>